<feature type="region of interest" description="Disordered" evidence="1">
    <location>
        <begin position="167"/>
        <end position="187"/>
    </location>
</feature>
<evidence type="ECO:0000313" key="3">
    <source>
        <dbReference type="Proteomes" id="UP001279734"/>
    </source>
</evidence>
<keyword evidence="3" id="KW-1185">Reference proteome</keyword>
<feature type="compositionally biased region" description="Basic residues" evidence="1">
    <location>
        <begin position="43"/>
        <end position="59"/>
    </location>
</feature>
<accession>A0AAD3P5E8</accession>
<proteinExistence type="predicted"/>
<dbReference type="Proteomes" id="UP001279734">
    <property type="component" value="Unassembled WGS sequence"/>
</dbReference>
<organism evidence="2 3">
    <name type="scientific">Nepenthes gracilis</name>
    <name type="common">Slender pitcher plant</name>
    <dbReference type="NCBI Taxonomy" id="150966"/>
    <lineage>
        <taxon>Eukaryota</taxon>
        <taxon>Viridiplantae</taxon>
        <taxon>Streptophyta</taxon>
        <taxon>Embryophyta</taxon>
        <taxon>Tracheophyta</taxon>
        <taxon>Spermatophyta</taxon>
        <taxon>Magnoliopsida</taxon>
        <taxon>eudicotyledons</taxon>
        <taxon>Gunneridae</taxon>
        <taxon>Pentapetalae</taxon>
        <taxon>Caryophyllales</taxon>
        <taxon>Nepenthaceae</taxon>
        <taxon>Nepenthes</taxon>
    </lineage>
</organism>
<dbReference type="AlphaFoldDB" id="A0AAD3P5E8"/>
<comment type="caution">
    <text evidence="2">The sequence shown here is derived from an EMBL/GenBank/DDBJ whole genome shotgun (WGS) entry which is preliminary data.</text>
</comment>
<evidence type="ECO:0000256" key="1">
    <source>
        <dbReference type="SAM" id="MobiDB-lite"/>
    </source>
</evidence>
<name>A0AAD3P5E8_NEPGR</name>
<feature type="compositionally biased region" description="Acidic residues" evidence="1">
    <location>
        <begin position="170"/>
        <end position="185"/>
    </location>
</feature>
<dbReference type="PANTHER" id="PTHR33448:SF3">
    <property type="entry name" value="OS09G0370000 PROTEIN"/>
    <property type="match status" value="1"/>
</dbReference>
<feature type="region of interest" description="Disordered" evidence="1">
    <location>
        <begin position="226"/>
        <end position="249"/>
    </location>
</feature>
<reference evidence="2" key="1">
    <citation type="submission" date="2023-05" db="EMBL/GenBank/DDBJ databases">
        <title>Nepenthes gracilis genome sequencing.</title>
        <authorList>
            <person name="Fukushima K."/>
        </authorList>
    </citation>
    <scope>NUCLEOTIDE SEQUENCE</scope>
    <source>
        <strain evidence="2">SING2019-196</strain>
    </source>
</reference>
<sequence>MKGRESRRTPSADLLVCFPSRAHLTLIPKPIYSPVRPSEPSSSRRHRHHLKKTSTRRARTGGGGGGQGSPLLWAKGNPLGGGQEIAEPTSPKVTCAGQIKVRHRSSSACRNWQSVMEEIEGIRSKRKQRKSPSWTEALGFKKDILQFLTCLRTIRLNFRCFGSFPGAEMSSDEEEEDEEEEEDGGEIYHENQVGIEESEDNEGCSTVFSKWFMVLDEDQKDDWKLEERERKSKCGGGSEVESSVPPPPPNALLLMRCRSAPVQSWFEEREKEGCEKFEEERENENEYLKKVEEGKRKKKRESLAIVMRYDTDFHKLSSDIAKETWAVSGLKDQLPRSRSWKGW</sequence>
<feature type="region of interest" description="Disordered" evidence="1">
    <location>
        <begin position="29"/>
        <end position="71"/>
    </location>
</feature>
<protein>
    <submittedName>
        <fullName evidence="2">Uncharacterized protein</fullName>
    </submittedName>
</protein>
<dbReference type="PANTHER" id="PTHR33448">
    <property type="entry name" value="CHLOROPLAST PROTEIN HCF243-RELATED"/>
    <property type="match status" value="1"/>
</dbReference>
<evidence type="ECO:0000313" key="2">
    <source>
        <dbReference type="EMBL" id="GMH00134.1"/>
    </source>
</evidence>
<gene>
    <name evidence="2" type="ORF">Nepgr_001973</name>
</gene>
<dbReference type="EMBL" id="BSYO01000002">
    <property type="protein sequence ID" value="GMH00134.1"/>
    <property type="molecule type" value="Genomic_DNA"/>
</dbReference>